<evidence type="ECO:0000256" key="2">
    <source>
        <dbReference type="ARBA" id="ARBA00022741"/>
    </source>
</evidence>
<dbReference type="Pfam" id="PF05188">
    <property type="entry name" value="MutS_II"/>
    <property type="match status" value="1"/>
</dbReference>
<dbReference type="SUPFAM" id="SSF52540">
    <property type="entry name" value="P-loop containing nucleoside triphosphate hydrolases"/>
    <property type="match status" value="1"/>
</dbReference>
<proteinExistence type="inferred from homology"/>
<evidence type="ECO:0000256" key="6">
    <source>
        <dbReference type="ARBA" id="ARBA00023204"/>
    </source>
</evidence>
<feature type="domain" description="DNA mismatch repair proteins mutS family" evidence="8">
    <location>
        <begin position="972"/>
        <end position="988"/>
    </location>
</feature>
<dbReference type="Pfam" id="PF00488">
    <property type="entry name" value="MutS_V"/>
    <property type="match status" value="1"/>
</dbReference>
<dbReference type="GO" id="GO:0005634">
    <property type="term" value="C:nucleus"/>
    <property type="evidence" value="ECO:0007669"/>
    <property type="project" value="TreeGrafter"/>
</dbReference>
<dbReference type="Proteomes" id="UP000199727">
    <property type="component" value="Unassembled WGS sequence"/>
</dbReference>
<dbReference type="InterPro" id="IPR045076">
    <property type="entry name" value="MutS"/>
</dbReference>
<feature type="compositionally biased region" description="Basic and acidic residues" evidence="7">
    <location>
        <begin position="679"/>
        <end position="692"/>
    </location>
</feature>
<dbReference type="InterPro" id="IPR007695">
    <property type="entry name" value="DNA_mismatch_repair_MutS-lik_N"/>
</dbReference>
<dbReference type="GO" id="GO:0140664">
    <property type="term" value="F:ATP-dependent DNA damage sensor activity"/>
    <property type="evidence" value="ECO:0007669"/>
    <property type="project" value="InterPro"/>
</dbReference>
<dbReference type="InterPro" id="IPR007696">
    <property type="entry name" value="DNA_mismatch_repair_MutS_core"/>
</dbReference>
<dbReference type="SUPFAM" id="SSF48334">
    <property type="entry name" value="DNA repair protein MutS, domain III"/>
    <property type="match status" value="1"/>
</dbReference>
<dbReference type="GO" id="GO:0030983">
    <property type="term" value="F:mismatched DNA binding"/>
    <property type="evidence" value="ECO:0007669"/>
    <property type="project" value="InterPro"/>
</dbReference>
<evidence type="ECO:0000256" key="5">
    <source>
        <dbReference type="ARBA" id="ARBA00023125"/>
    </source>
</evidence>
<protein>
    <recommendedName>
        <fullName evidence="8">DNA mismatch repair proteins mutS family domain-containing protein</fullName>
    </recommendedName>
</protein>
<dbReference type="SMART" id="SM00533">
    <property type="entry name" value="MUTSd"/>
    <property type="match status" value="1"/>
</dbReference>
<dbReference type="Pfam" id="PF01624">
    <property type="entry name" value="MutS_I"/>
    <property type="match status" value="1"/>
</dbReference>
<keyword evidence="4" id="KW-0067">ATP-binding</keyword>
<dbReference type="Pfam" id="PF05192">
    <property type="entry name" value="MutS_III"/>
    <property type="match status" value="1"/>
</dbReference>
<evidence type="ECO:0000256" key="7">
    <source>
        <dbReference type="SAM" id="MobiDB-lite"/>
    </source>
</evidence>
<dbReference type="EMBL" id="AMKT01000028">
    <property type="protein sequence ID" value="OXG25127.1"/>
    <property type="molecule type" value="Genomic_DNA"/>
</dbReference>
<dbReference type="InterPro" id="IPR036187">
    <property type="entry name" value="DNA_mismatch_repair_MutS_sf"/>
</dbReference>
<feature type="region of interest" description="Disordered" evidence="7">
    <location>
        <begin position="139"/>
        <end position="158"/>
    </location>
</feature>
<dbReference type="Gene3D" id="1.10.1420.10">
    <property type="match status" value="1"/>
</dbReference>
<name>A0A854QG37_CRYNE</name>
<comment type="similarity">
    <text evidence="1">Belongs to the DNA mismatch repair MutS family.</text>
</comment>
<organism evidence="9 10">
    <name type="scientific">Cryptococcus neoformans Tu259-1</name>
    <dbReference type="NCBI Taxonomy" id="1230072"/>
    <lineage>
        <taxon>Eukaryota</taxon>
        <taxon>Fungi</taxon>
        <taxon>Dikarya</taxon>
        <taxon>Basidiomycota</taxon>
        <taxon>Agaricomycotina</taxon>
        <taxon>Tremellomycetes</taxon>
        <taxon>Tremellales</taxon>
        <taxon>Cryptococcaceae</taxon>
        <taxon>Cryptococcus</taxon>
        <taxon>Cryptococcus neoformans species complex</taxon>
    </lineage>
</organism>
<dbReference type="Gene3D" id="3.30.420.110">
    <property type="entry name" value="MutS, connector domain"/>
    <property type="match status" value="1"/>
</dbReference>
<dbReference type="InterPro" id="IPR000432">
    <property type="entry name" value="DNA_mismatch_repair_MutS_C"/>
</dbReference>
<evidence type="ECO:0000259" key="8">
    <source>
        <dbReference type="PROSITE" id="PS00486"/>
    </source>
</evidence>
<dbReference type="SMART" id="SM00534">
    <property type="entry name" value="MUTSac"/>
    <property type="match status" value="1"/>
</dbReference>
<evidence type="ECO:0000313" key="9">
    <source>
        <dbReference type="EMBL" id="OXG25127.1"/>
    </source>
</evidence>
<evidence type="ECO:0000313" key="10">
    <source>
        <dbReference type="Proteomes" id="UP000199727"/>
    </source>
</evidence>
<dbReference type="PROSITE" id="PS00486">
    <property type="entry name" value="DNA_MISMATCH_REPAIR_2"/>
    <property type="match status" value="1"/>
</dbReference>
<accession>A0A854QG37</accession>
<dbReference type="InterPro" id="IPR007860">
    <property type="entry name" value="DNA_mmatch_repair_MutS_con_dom"/>
</dbReference>
<dbReference type="GO" id="GO:0005739">
    <property type="term" value="C:mitochondrion"/>
    <property type="evidence" value="ECO:0007669"/>
    <property type="project" value="TreeGrafter"/>
</dbReference>
<dbReference type="GO" id="GO:0043504">
    <property type="term" value="P:mitochondrial DNA repair"/>
    <property type="evidence" value="ECO:0007669"/>
    <property type="project" value="TreeGrafter"/>
</dbReference>
<sequence length="1115" mass="124704">MTPTFFPTSSSRRPRLFCQQSVMKCMHHPKPRQFGYSTKQPVAGTGTLAMVPKLRWGLYRNLRCLPITQPLAIRSHALVTAARSFDKMTTTASVKPKTKLVKTKTRLSDLPAIKLGPDGLPQKALEAWDETDVPPKRSKLKTVRAAKAPSDGTSSPAISCSKAESELLQDAIRQGVIPDTPLAHEVYLNWKRFPDCILLTRVGKFYESYFEPARYLASILSLSLAEKKYGANEAKRSYPFAGFPVPTLDKYLKILVQDLGHTVVLVEEYDTEGAVAHTGKKLTAGSGPKERRVYRVVTPGTMVDESWVDTDQSRYLLAIAVGNKGHNGQELSLAYTDASTGEFFTKDTTVSQMEDELARITPREVVLDNSLYESWRKHYNCSEMKPKDASQVEELLALLRVLGVKVSFADPCRPPLLYTSASSPTLHPTTPEENAAALLQHHLQYALRESMPALRQPHKQSNSAFMQIDAATLQALEIRHAFRPGGLIATGETQINSSPLSAKGTLLSVVSKTITSSGHRLLIRTLTAPSTSPDVINSRLALVQAFVDREDLKTELRHELKELGDIMRIIQRFRGQRGTGRDIWDVGRWIRGAQRILETIKGEIKIEVGRNNVEVVRKSEGITRLQEFVDSFRDLDRVASKIESSVDESAIMFRSGDDKSIIDEQEAGDALLTSQASSKESEAEEKQRIKREKDEREMSEWWIRPQFSPALQLRHDELIALKAEAQKLQTSLIKKYDTPTLTIEKNHRFSYHIQMSAKDAEKVAKARSLERIGSTTGKTAYFAYAPLAELGTRIEIMIEYLGAAQRRAARELQNMVVEQSDIIQQNSELVDELDLSLSFAQNAVEMNWVRPILDNSTELQIINGRHPSVESSLLSASRNFTPNSTHMASDTHLHVITGPNQGGKSTLLRQTAVIAILAQSGSFVPAEYVKMGIVDRVFSRVGARDDLWRDRSTFMLEMVETAGILRHATERSLVIMDEIGRGTTLQAGVSIAYATLDYILENIKCRTLFATHYHELGQMLGYNPKRAGGEVIKGRSGITFWCTDVDEADGAFSYSYKLRPGINYNSHAIVRLAVWLEETPADEPFTESCQYRRHARIFSARGRVDTRNPSIKSQV</sequence>
<evidence type="ECO:0000256" key="1">
    <source>
        <dbReference type="ARBA" id="ARBA00006271"/>
    </source>
</evidence>
<keyword evidence="3" id="KW-0227">DNA damage</keyword>
<evidence type="ECO:0000256" key="4">
    <source>
        <dbReference type="ARBA" id="ARBA00022840"/>
    </source>
</evidence>
<dbReference type="GO" id="GO:0005524">
    <property type="term" value="F:ATP binding"/>
    <property type="evidence" value="ECO:0007669"/>
    <property type="project" value="UniProtKB-KW"/>
</dbReference>
<evidence type="ECO:0000256" key="3">
    <source>
        <dbReference type="ARBA" id="ARBA00022763"/>
    </source>
</evidence>
<dbReference type="InterPro" id="IPR036678">
    <property type="entry name" value="MutS_con_dom_sf"/>
</dbReference>
<keyword evidence="5" id="KW-0238">DNA-binding</keyword>
<dbReference type="InterPro" id="IPR016151">
    <property type="entry name" value="DNA_mismatch_repair_MutS_N"/>
</dbReference>
<gene>
    <name evidence="9" type="ORF">C361_02129</name>
</gene>
<dbReference type="AlphaFoldDB" id="A0A854QG37"/>
<keyword evidence="6" id="KW-0234">DNA repair</keyword>
<dbReference type="InterPro" id="IPR027417">
    <property type="entry name" value="P-loop_NTPase"/>
</dbReference>
<dbReference type="PANTHER" id="PTHR11361">
    <property type="entry name" value="DNA MISMATCH REPAIR PROTEIN MUTS FAMILY MEMBER"/>
    <property type="match status" value="1"/>
</dbReference>
<dbReference type="SUPFAM" id="SSF53150">
    <property type="entry name" value="DNA repair protein MutS, domain II"/>
    <property type="match status" value="1"/>
</dbReference>
<dbReference type="FunFam" id="3.40.50.300:FF:001238">
    <property type="entry name" value="DNA mismatch repair protein"/>
    <property type="match status" value="1"/>
</dbReference>
<reference evidence="9 10" key="1">
    <citation type="submission" date="2017-06" db="EMBL/GenBank/DDBJ databases">
        <title>Global population genomics of the pathogenic fungus Cryptococcus neoformans var. grubii.</title>
        <authorList>
            <person name="Cuomo C."/>
            <person name="Litvintseva A."/>
            <person name="Chen Y."/>
            <person name="Young S."/>
            <person name="Zeng Q."/>
            <person name="Chapman S."/>
            <person name="Gujja S."/>
            <person name="Saif S."/>
            <person name="Birren B."/>
        </authorList>
    </citation>
    <scope>NUCLEOTIDE SEQUENCE [LARGE SCALE GENOMIC DNA]</scope>
    <source>
        <strain evidence="9 10">Tu259-1</strain>
    </source>
</reference>
<dbReference type="OrthoDB" id="2534523at2759"/>
<dbReference type="FunFam" id="1.10.1420.10:FF:000067">
    <property type="entry name" value="Unplaced genomic scaffold supercont2.4, whole genome shotgun sequence"/>
    <property type="match status" value="1"/>
</dbReference>
<keyword evidence="2" id="KW-0547">Nucleotide-binding</keyword>
<dbReference type="SUPFAM" id="SSF55271">
    <property type="entry name" value="DNA repair protein MutS, domain I"/>
    <property type="match status" value="1"/>
</dbReference>
<dbReference type="PANTHER" id="PTHR11361:SF34">
    <property type="entry name" value="DNA MISMATCH REPAIR PROTEIN MSH1, MITOCHONDRIAL"/>
    <property type="match status" value="1"/>
</dbReference>
<dbReference type="GO" id="GO:0006298">
    <property type="term" value="P:mismatch repair"/>
    <property type="evidence" value="ECO:0007669"/>
    <property type="project" value="InterPro"/>
</dbReference>
<comment type="caution">
    <text evidence="9">The sequence shown here is derived from an EMBL/GenBank/DDBJ whole genome shotgun (WGS) entry which is preliminary data.</text>
</comment>
<feature type="region of interest" description="Disordered" evidence="7">
    <location>
        <begin position="671"/>
        <end position="692"/>
    </location>
</feature>
<dbReference type="Gene3D" id="3.40.1170.10">
    <property type="entry name" value="DNA repair protein MutS, domain I"/>
    <property type="match status" value="1"/>
</dbReference>
<dbReference type="Gene3D" id="3.40.50.300">
    <property type="entry name" value="P-loop containing nucleotide triphosphate hydrolases"/>
    <property type="match status" value="1"/>
</dbReference>